<reference evidence="2" key="1">
    <citation type="submission" date="2018-05" db="EMBL/GenBank/DDBJ databases">
        <authorList>
            <person name="Lanie J.A."/>
            <person name="Ng W.-L."/>
            <person name="Kazmierczak K.M."/>
            <person name="Andrzejewski T.M."/>
            <person name="Davidsen T.M."/>
            <person name="Wayne K.J."/>
            <person name="Tettelin H."/>
            <person name="Glass J.I."/>
            <person name="Rusch D."/>
            <person name="Podicherti R."/>
            <person name="Tsui H.-C.T."/>
            <person name="Winkler M.E."/>
        </authorList>
    </citation>
    <scope>NUCLEOTIDE SEQUENCE</scope>
</reference>
<gene>
    <name evidence="2" type="ORF">METZ01_LOCUS331986</name>
</gene>
<name>A0A382Q3V8_9ZZZZ</name>
<proteinExistence type="predicted"/>
<protein>
    <submittedName>
        <fullName evidence="2">Uncharacterized protein</fullName>
    </submittedName>
</protein>
<feature type="transmembrane region" description="Helical" evidence="1">
    <location>
        <begin position="7"/>
        <end position="24"/>
    </location>
</feature>
<keyword evidence="1" id="KW-0472">Membrane</keyword>
<organism evidence="2">
    <name type="scientific">marine metagenome</name>
    <dbReference type="NCBI Taxonomy" id="408172"/>
    <lineage>
        <taxon>unclassified sequences</taxon>
        <taxon>metagenomes</taxon>
        <taxon>ecological metagenomes</taxon>
    </lineage>
</organism>
<evidence type="ECO:0000313" key="2">
    <source>
        <dbReference type="EMBL" id="SVC79132.1"/>
    </source>
</evidence>
<sequence length="40" mass="4597">MKIIIRIICNILLISLTFGQSVYWEPEIPVPGGDITIYYN</sequence>
<dbReference type="EMBL" id="UINC01111139">
    <property type="protein sequence ID" value="SVC79132.1"/>
    <property type="molecule type" value="Genomic_DNA"/>
</dbReference>
<dbReference type="AlphaFoldDB" id="A0A382Q3V8"/>
<feature type="non-terminal residue" evidence="2">
    <location>
        <position position="40"/>
    </location>
</feature>
<accession>A0A382Q3V8</accession>
<evidence type="ECO:0000256" key="1">
    <source>
        <dbReference type="SAM" id="Phobius"/>
    </source>
</evidence>
<keyword evidence="1" id="KW-1133">Transmembrane helix</keyword>
<keyword evidence="1" id="KW-0812">Transmembrane</keyword>